<evidence type="ECO:0000313" key="2">
    <source>
        <dbReference type="EMBL" id="MFB5267349.1"/>
    </source>
</evidence>
<reference evidence="2 3" key="1">
    <citation type="submission" date="2024-09" db="EMBL/GenBank/DDBJ databases">
        <title>Paenibacillus zeirhizospherea sp. nov., isolated from surface of the maize (Zea mays) roots in a horticulture field, Hungary.</title>
        <authorList>
            <person name="Marton D."/>
            <person name="Farkas M."/>
            <person name="Bedics A."/>
            <person name="Toth E."/>
            <person name="Tancsics A."/>
            <person name="Boka K."/>
            <person name="Maroti G."/>
            <person name="Kriszt B."/>
            <person name="Cserhati M."/>
        </authorList>
    </citation>
    <scope>NUCLEOTIDE SEQUENCE [LARGE SCALE GENOMIC DNA]</scope>
    <source>
        <strain evidence="2 3">KCTC 33519</strain>
    </source>
</reference>
<evidence type="ECO:0000259" key="1">
    <source>
        <dbReference type="Pfam" id="PF12867"/>
    </source>
</evidence>
<protein>
    <submittedName>
        <fullName evidence="2">DinB family protein</fullName>
    </submittedName>
</protein>
<keyword evidence="3" id="KW-1185">Reference proteome</keyword>
<dbReference type="RefSeq" id="WP_375355333.1">
    <property type="nucleotide sequence ID" value="NZ_JBHHMI010000008.1"/>
</dbReference>
<organism evidence="2 3">
    <name type="scientific">Paenibacillus enshidis</name>
    <dbReference type="NCBI Taxonomy" id="1458439"/>
    <lineage>
        <taxon>Bacteria</taxon>
        <taxon>Bacillati</taxon>
        <taxon>Bacillota</taxon>
        <taxon>Bacilli</taxon>
        <taxon>Bacillales</taxon>
        <taxon>Paenibacillaceae</taxon>
        <taxon>Paenibacillus</taxon>
    </lineage>
</organism>
<dbReference type="InterPro" id="IPR024775">
    <property type="entry name" value="DinB-like"/>
</dbReference>
<dbReference type="Pfam" id="PF12867">
    <property type="entry name" value="DinB_2"/>
    <property type="match status" value="1"/>
</dbReference>
<gene>
    <name evidence="2" type="ORF">ACE41H_11220</name>
</gene>
<dbReference type="InterPro" id="IPR034660">
    <property type="entry name" value="DinB/YfiT-like"/>
</dbReference>
<dbReference type="Proteomes" id="UP001580346">
    <property type="component" value="Unassembled WGS sequence"/>
</dbReference>
<comment type="caution">
    <text evidence="2">The sequence shown here is derived from an EMBL/GenBank/DDBJ whole genome shotgun (WGS) entry which is preliminary data.</text>
</comment>
<dbReference type="EMBL" id="JBHHMI010000008">
    <property type="protein sequence ID" value="MFB5267349.1"/>
    <property type="molecule type" value="Genomic_DNA"/>
</dbReference>
<proteinExistence type="predicted"/>
<accession>A0ABV5AU06</accession>
<dbReference type="Gene3D" id="1.20.120.450">
    <property type="entry name" value="dinb family like domain"/>
    <property type="match status" value="1"/>
</dbReference>
<feature type="domain" description="DinB-like" evidence="1">
    <location>
        <begin position="31"/>
        <end position="119"/>
    </location>
</feature>
<dbReference type="SUPFAM" id="SSF109854">
    <property type="entry name" value="DinB/YfiT-like putative metalloenzymes"/>
    <property type="match status" value="1"/>
</dbReference>
<evidence type="ECO:0000313" key="3">
    <source>
        <dbReference type="Proteomes" id="UP001580346"/>
    </source>
</evidence>
<sequence>MNNKQSDMPSTAAVEVAKDLQVIAAGLLEDIFKIIRRLPAEALNWVPPQMNNSPYVLVNHLLGSAGYWIGDVVGGIASDRVRANEFGAQGTHEELEKLLADTSAKINRTLENLSEKDLLPQPIDLSRGVLCWGDLPPEGRTSVWVVVHDLCHVAYTYGQLERISKLWELQHG</sequence>
<name>A0ABV5AU06_9BACL</name>